<dbReference type="OrthoDB" id="9811006at2"/>
<evidence type="ECO:0000313" key="3">
    <source>
        <dbReference type="EMBL" id="QGZ36881.1"/>
    </source>
</evidence>
<dbReference type="Pfam" id="PF04264">
    <property type="entry name" value="YceI"/>
    <property type="match status" value="1"/>
</dbReference>
<dbReference type="SUPFAM" id="SSF101874">
    <property type="entry name" value="YceI-like"/>
    <property type="match status" value="1"/>
</dbReference>
<gene>
    <name evidence="3" type="ORF">GH266_21725</name>
</gene>
<name>A0A857CDG4_9HYPH</name>
<keyword evidence="1" id="KW-0732">Signal</keyword>
<dbReference type="Gene3D" id="2.40.128.110">
    <property type="entry name" value="Lipid/polyisoprenoid-binding, YceI-like"/>
    <property type="match status" value="1"/>
</dbReference>
<dbReference type="RefSeq" id="WP_158195699.1">
    <property type="nucleotide sequence ID" value="NZ_CP046908.1"/>
</dbReference>
<dbReference type="SMART" id="SM00867">
    <property type="entry name" value="YceI"/>
    <property type="match status" value="1"/>
</dbReference>
<accession>A0A857CDG4</accession>
<reference evidence="3 4" key="1">
    <citation type="submission" date="2019-12" db="EMBL/GenBank/DDBJ databases">
        <title>The genome of Stappia indica PHM037.</title>
        <authorList>
            <person name="Kacar D."/>
            <person name="Galan B."/>
            <person name="Canedo L."/>
            <person name="Rodriguez P."/>
            <person name="de la Calle F."/>
            <person name="Garcia J.L."/>
        </authorList>
    </citation>
    <scope>NUCLEOTIDE SEQUENCE [LARGE SCALE GENOMIC DNA]</scope>
    <source>
        <strain evidence="3 4">PHM037</strain>
    </source>
</reference>
<evidence type="ECO:0000256" key="1">
    <source>
        <dbReference type="SAM" id="SignalP"/>
    </source>
</evidence>
<dbReference type="PANTHER" id="PTHR34406">
    <property type="entry name" value="PROTEIN YCEI"/>
    <property type="match status" value="1"/>
</dbReference>
<feature type="chain" id="PRO_5032422743" description="Lipid/polyisoprenoid-binding YceI-like domain-containing protein" evidence="1">
    <location>
        <begin position="29"/>
        <end position="204"/>
    </location>
</feature>
<dbReference type="PANTHER" id="PTHR34406:SF1">
    <property type="entry name" value="PROTEIN YCEI"/>
    <property type="match status" value="1"/>
</dbReference>
<dbReference type="InterPro" id="IPR007372">
    <property type="entry name" value="Lipid/polyisoprenoid-bd_YceI"/>
</dbReference>
<protein>
    <recommendedName>
        <fullName evidence="2">Lipid/polyisoprenoid-binding YceI-like domain-containing protein</fullName>
    </recommendedName>
</protein>
<dbReference type="AlphaFoldDB" id="A0A857CDG4"/>
<proteinExistence type="predicted"/>
<evidence type="ECO:0000313" key="4">
    <source>
        <dbReference type="Proteomes" id="UP000435648"/>
    </source>
</evidence>
<dbReference type="InterPro" id="IPR036761">
    <property type="entry name" value="TTHA0802/YceI-like_sf"/>
</dbReference>
<feature type="domain" description="Lipid/polyisoprenoid-binding YceI-like" evidence="2">
    <location>
        <begin position="32"/>
        <end position="198"/>
    </location>
</feature>
<evidence type="ECO:0000259" key="2">
    <source>
        <dbReference type="SMART" id="SM00867"/>
    </source>
</evidence>
<organism evidence="3 4">
    <name type="scientific">Stappia indica</name>
    <dbReference type="NCBI Taxonomy" id="538381"/>
    <lineage>
        <taxon>Bacteria</taxon>
        <taxon>Pseudomonadati</taxon>
        <taxon>Pseudomonadota</taxon>
        <taxon>Alphaproteobacteria</taxon>
        <taxon>Hyphomicrobiales</taxon>
        <taxon>Stappiaceae</taxon>
        <taxon>Stappia</taxon>
    </lineage>
</organism>
<dbReference type="KEGG" id="siw:GH266_21725"/>
<dbReference type="EMBL" id="CP046908">
    <property type="protein sequence ID" value="QGZ36881.1"/>
    <property type="molecule type" value="Genomic_DNA"/>
</dbReference>
<feature type="signal peptide" evidence="1">
    <location>
        <begin position="1"/>
        <end position="28"/>
    </location>
</feature>
<dbReference type="Proteomes" id="UP000435648">
    <property type="component" value="Chromosome"/>
</dbReference>
<sequence>MVSFKPVRIAACAALAASLTATALPAQAEPRAYRIDPSHFSIVFNAMHIGYAPTWGLFLKGEGGFTYDEDTRELSDLSVTIEAGSVFTNDERRDGHLRSDDFLSAEAHPSITFVMTDAQPKTDTSGTVTGDLTLRGVTRPVTLDVTLNKIGPYPFGGTYVVGISASTVLKRSDFGMTYAVADGLVGDEVTVRIDLEAIRQQPAP</sequence>